<keyword evidence="1" id="KW-0175">Coiled coil</keyword>
<name>A0A0F8YZ00_9ZZZZ</name>
<comment type="caution">
    <text evidence="2">The sequence shown here is derived from an EMBL/GenBank/DDBJ whole genome shotgun (WGS) entry which is preliminary data.</text>
</comment>
<sequence length="93" mass="10839">MDSNQTIRCPECKAIIPLTKAFAKQAEDTLRKQIETEVNKKGAEIDRQASHLKKRAENLELEKQQMDEQIQYQLTIERKKIAEQERTKIAAEQ</sequence>
<accession>A0A0F8YZ00</accession>
<proteinExistence type="predicted"/>
<evidence type="ECO:0000313" key="2">
    <source>
        <dbReference type="EMBL" id="KKK59279.1"/>
    </source>
</evidence>
<feature type="coiled-coil region" evidence="1">
    <location>
        <begin position="42"/>
        <end position="69"/>
    </location>
</feature>
<feature type="non-terminal residue" evidence="2">
    <location>
        <position position="93"/>
    </location>
</feature>
<protein>
    <recommendedName>
        <fullName evidence="3">DUF2130 domain-containing protein</fullName>
    </recommendedName>
</protein>
<evidence type="ECO:0008006" key="3">
    <source>
        <dbReference type="Google" id="ProtNLM"/>
    </source>
</evidence>
<organism evidence="2">
    <name type="scientific">marine sediment metagenome</name>
    <dbReference type="NCBI Taxonomy" id="412755"/>
    <lineage>
        <taxon>unclassified sequences</taxon>
        <taxon>metagenomes</taxon>
        <taxon>ecological metagenomes</taxon>
    </lineage>
</organism>
<evidence type="ECO:0000256" key="1">
    <source>
        <dbReference type="SAM" id="Coils"/>
    </source>
</evidence>
<dbReference type="EMBL" id="LAZR01063558">
    <property type="protein sequence ID" value="KKK59279.1"/>
    <property type="molecule type" value="Genomic_DNA"/>
</dbReference>
<gene>
    <name evidence="2" type="ORF">LCGC14_3035960</name>
</gene>
<dbReference type="AlphaFoldDB" id="A0A0F8YZ00"/>
<reference evidence="2" key="1">
    <citation type="journal article" date="2015" name="Nature">
        <title>Complex archaea that bridge the gap between prokaryotes and eukaryotes.</title>
        <authorList>
            <person name="Spang A."/>
            <person name="Saw J.H."/>
            <person name="Jorgensen S.L."/>
            <person name="Zaremba-Niedzwiedzka K."/>
            <person name="Martijn J."/>
            <person name="Lind A.E."/>
            <person name="van Eijk R."/>
            <person name="Schleper C."/>
            <person name="Guy L."/>
            <person name="Ettema T.J."/>
        </authorList>
    </citation>
    <scope>NUCLEOTIDE SEQUENCE</scope>
</reference>